<keyword evidence="2" id="KW-1185">Reference proteome</keyword>
<proteinExistence type="predicted"/>
<dbReference type="EMBL" id="CABFNP030001360">
    <property type="protein sequence ID" value="CAI6101409.1"/>
    <property type="molecule type" value="Genomic_DNA"/>
</dbReference>
<protein>
    <submittedName>
        <fullName evidence="1">Uncharacterized protein</fullName>
    </submittedName>
</protein>
<dbReference type="Proteomes" id="UP001160390">
    <property type="component" value="Unassembled WGS sequence"/>
</dbReference>
<accession>A0AA35QGF3</accession>
<feature type="non-terminal residue" evidence="1">
    <location>
        <position position="78"/>
    </location>
</feature>
<name>A0AA35QGF3_9HYPO</name>
<reference evidence="1" key="1">
    <citation type="submission" date="2023-01" db="EMBL/GenBank/DDBJ databases">
        <authorList>
            <person name="Piombo E."/>
        </authorList>
    </citation>
    <scope>NUCLEOTIDE SEQUENCE</scope>
</reference>
<evidence type="ECO:0000313" key="1">
    <source>
        <dbReference type="EMBL" id="CAI6101409.1"/>
    </source>
</evidence>
<sequence>MQCLDLEMPTYCVATQPQLRKDLVKLLLDREEPNDRTPDEWWCEKPRGRTRLLFFNHPALFWCLVDHSTNHAFSNQHL</sequence>
<dbReference type="AlphaFoldDB" id="A0AA35QGF3"/>
<evidence type="ECO:0000313" key="2">
    <source>
        <dbReference type="Proteomes" id="UP001160390"/>
    </source>
</evidence>
<gene>
    <name evidence="1" type="ORF">CCHLO57077_00006578</name>
</gene>
<organism evidence="1 2">
    <name type="scientific">Clonostachys chloroleuca</name>
    <dbReference type="NCBI Taxonomy" id="1926264"/>
    <lineage>
        <taxon>Eukaryota</taxon>
        <taxon>Fungi</taxon>
        <taxon>Dikarya</taxon>
        <taxon>Ascomycota</taxon>
        <taxon>Pezizomycotina</taxon>
        <taxon>Sordariomycetes</taxon>
        <taxon>Hypocreomycetidae</taxon>
        <taxon>Hypocreales</taxon>
        <taxon>Bionectriaceae</taxon>
        <taxon>Clonostachys</taxon>
    </lineage>
</organism>
<comment type="caution">
    <text evidence="1">The sequence shown here is derived from an EMBL/GenBank/DDBJ whole genome shotgun (WGS) entry which is preliminary data.</text>
</comment>